<dbReference type="PANTHER" id="PTHR21248:SF22">
    <property type="entry name" value="PHOSPHOLIPASE D"/>
    <property type="match status" value="1"/>
</dbReference>
<comment type="subcellular location">
    <subcellularLocation>
        <location evidence="1">Cell membrane</location>
        <topology evidence="1">Multi-pass membrane protein</topology>
    </subcellularLocation>
</comment>
<dbReference type="Gene3D" id="3.30.870.10">
    <property type="entry name" value="Endonuclease Chain A"/>
    <property type="match status" value="2"/>
</dbReference>
<proteinExistence type="predicted"/>
<organism evidence="15 16">
    <name type="scientific">Thioalbus denitrificans</name>
    <dbReference type="NCBI Taxonomy" id="547122"/>
    <lineage>
        <taxon>Bacteria</taxon>
        <taxon>Pseudomonadati</taxon>
        <taxon>Pseudomonadota</taxon>
        <taxon>Gammaproteobacteria</taxon>
        <taxon>Chromatiales</taxon>
        <taxon>Ectothiorhodospiraceae</taxon>
        <taxon>Thioalbus</taxon>
    </lineage>
</organism>
<evidence type="ECO:0000313" key="15">
    <source>
        <dbReference type="EMBL" id="RCX28381.1"/>
    </source>
</evidence>
<dbReference type="Pfam" id="PF13091">
    <property type="entry name" value="PLDc_2"/>
    <property type="match status" value="2"/>
</dbReference>
<keyword evidence="11" id="KW-1208">Phospholipid metabolism</keyword>
<dbReference type="CDD" id="cd09110">
    <property type="entry name" value="PLDc_CLS_1"/>
    <property type="match status" value="1"/>
</dbReference>
<keyword evidence="6" id="KW-0677">Repeat</keyword>
<evidence type="ECO:0000256" key="5">
    <source>
        <dbReference type="ARBA" id="ARBA00022692"/>
    </source>
</evidence>
<evidence type="ECO:0000259" key="14">
    <source>
        <dbReference type="PROSITE" id="PS50035"/>
    </source>
</evidence>
<dbReference type="AlphaFoldDB" id="A0A369C497"/>
<evidence type="ECO:0000256" key="11">
    <source>
        <dbReference type="ARBA" id="ARBA00023264"/>
    </source>
</evidence>
<keyword evidence="10" id="KW-0594">Phospholipid biosynthesis</keyword>
<dbReference type="InterPro" id="IPR025202">
    <property type="entry name" value="PLD-like_dom"/>
</dbReference>
<keyword evidence="16" id="KW-1185">Reference proteome</keyword>
<dbReference type="PROSITE" id="PS50035">
    <property type="entry name" value="PLD"/>
    <property type="match status" value="2"/>
</dbReference>
<dbReference type="GO" id="GO:0008808">
    <property type="term" value="F:cardiolipin synthase activity"/>
    <property type="evidence" value="ECO:0007669"/>
    <property type="project" value="UniProtKB-UniRule"/>
</dbReference>
<evidence type="ECO:0000256" key="6">
    <source>
        <dbReference type="ARBA" id="ARBA00022737"/>
    </source>
</evidence>
<protein>
    <recommendedName>
        <fullName evidence="12">Cardiolipin synthase</fullName>
        <ecNumber evidence="12">2.7.8.-</ecNumber>
    </recommendedName>
</protein>
<dbReference type="SUPFAM" id="SSF56024">
    <property type="entry name" value="Phospholipase D/nuclease"/>
    <property type="match status" value="2"/>
</dbReference>
<sequence>MMDAPFTSLDFWIGTAFIMLDLGIVLLLVPKILLQQRESGATLAWILLIVLLPFLGLLAFWILGTTRLKLRRRRRRRSESRLAPQLHPLTSEITVAARQGADTPPVRPELLALARRLDASGPLAGNRVTLYRDGDHCFDAIIAAIEAARHHLHLLYYIWQPDRTGTRLRDALIRAVRRGVEVRVLVDDVGSRTTRPAFFAPLLAVGGRVERFLPVNLFSRQLALNFRNHRKVVVVDGSKAFTGGMNVGDEYTGLAAPWRDAHVEVGGPAVIQLQEIFAQDWYQAAGEDLATPEYFPQVAPVGEAWVQFLASGPADLRWRSIHTLLFSALNLARERIWIETPYFVPDQAMLMSLQTAALRGVDVRLVLPGNSDHPLVLHAGRSFYAELLEAGVRIFELPQHMLHAKTATVDGCFSTVGSANLDRRSFRLNFEANAFFYGPIMANALEVSFQAIQAEATPVTLPELRRRPYRTRLLAATARTLAPLL</sequence>
<dbReference type="Proteomes" id="UP000252707">
    <property type="component" value="Unassembled WGS sequence"/>
</dbReference>
<dbReference type="EC" id="2.7.8.-" evidence="12"/>
<dbReference type="InterPro" id="IPR001736">
    <property type="entry name" value="PLipase_D/transphosphatidylase"/>
</dbReference>
<evidence type="ECO:0000256" key="3">
    <source>
        <dbReference type="ARBA" id="ARBA00022516"/>
    </source>
</evidence>
<dbReference type="SMART" id="SM00155">
    <property type="entry name" value="PLDc"/>
    <property type="match status" value="2"/>
</dbReference>
<evidence type="ECO:0000256" key="4">
    <source>
        <dbReference type="ARBA" id="ARBA00022679"/>
    </source>
</evidence>
<dbReference type="EMBL" id="QPJY01000007">
    <property type="protein sequence ID" value="RCX28381.1"/>
    <property type="molecule type" value="Genomic_DNA"/>
</dbReference>
<gene>
    <name evidence="15" type="ORF">DFQ59_107128</name>
</gene>
<name>A0A369C497_9GAMM</name>
<accession>A0A369C497</accession>
<keyword evidence="8" id="KW-0443">Lipid metabolism</keyword>
<reference evidence="15 16" key="1">
    <citation type="submission" date="2018-07" db="EMBL/GenBank/DDBJ databases">
        <title>Genomic Encyclopedia of Type Strains, Phase IV (KMG-IV): sequencing the most valuable type-strain genomes for metagenomic binning, comparative biology and taxonomic classification.</title>
        <authorList>
            <person name="Goeker M."/>
        </authorList>
    </citation>
    <scope>NUCLEOTIDE SEQUENCE [LARGE SCALE GENOMIC DNA]</scope>
    <source>
        <strain evidence="15 16">DSM 26407</strain>
    </source>
</reference>
<dbReference type="Pfam" id="PF13396">
    <property type="entry name" value="PLDc_N"/>
    <property type="match status" value="1"/>
</dbReference>
<evidence type="ECO:0000256" key="13">
    <source>
        <dbReference type="SAM" id="Phobius"/>
    </source>
</evidence>
<keyword evidence="5 13" id="KW-0812">Transmembrane</keyword>
<dbReference type="GO" id="GO:0005886">
    <property type="term" value="C:plasma membrane"/>
    <property type="evidence" value="ECO:0007669"/>
    <property type="project" value="UniProtKB-SubCell"/>
</dbReference>
<evidence type="ECO:0000256" key="12">
    <source>
        <dbReference type="NCBIfam" id="TIGR04265"/>
    </source>
</evidence>
<dbReference type="NCBIfam" id="TIGR04265">
    <property type="entry name" value="bac_cardiolipin"/>
    <property type="match status" value="1"/>
</dbReference>
<evidence type="ECO:0000256" key="8">
    <source>
        <dbReference type="ARBA" id="ARBA00023098"/>
    </source>
</evidence>
<dbReference type="InterPro" id="IPR027379">
    <property type="entry name" value="CLS_N"/>
</dbReference>
<evidence type="ECO:0000256" key="1">
    <source>
        <dbReference type="ARBA" id="ARBA00004651"/>
    </source>
</evidence>
<evidence type="ECO:0000313" key="16">
    <source>
        <dbReference type="Proteomes" id="UP000252707"/>
    </source>
</evidence>
<feature type="domain" description="PLD phosphodiesterase" evidence="14">
    <location>
        <begin position="398"/>
        <end position="425"/>
    </location>
</feature>
<feature type="transmembrane region" description="Helical" evidence="13">
    <location>
        <begin position="12"/>
        <end position="33"/>
    </location>
</feature>
<dbReference type="InterPro" id="IPR022924">
    <property type="entry name" value="Cardiolipin_synthase"/>
</dbReference>
<keyword evidence="9 13" id="KW-0472">Membrane</keyword>
<keyword evidence="3" id="KW-0444">Lipid biosynthesis</keyword>
<feature type="transmembrane region" description="Helical" evidence="13">
    <location>
        <begin position="45"/>
        <end position="68"/>
    </location>
</feature>
<keyword evidence="4" id="KW-0808">Transferase</keyword>
<dbReference type="GO" id="GO:0032049">
    <property type="term" value="P:cardiolipin biosynthetic process"/>
    <property type="evidence" value="ECO:0007669"/>
    <property type="project" value="UniProtKB-UniRule"/>
</dbReference>
<dbReference type="CDD" id="cd09112">
    <property type="entry name" value="PLDc_CLS_2"/>
    <property type="match status" value="1"/>
</dbReference>
<keyword evidence="2" id="KW-1003">Cell membrane</keyword>
<comment type="caution">
    <text evidence="15">The sequence shown here is derived from an EMBL/GenBank/DDBJ whole genome shotgun (WGS) entry which is preliminary data.</text>
</comment>
<dbReference type="PANTHER" id="PTHR21248">
    <property type="entry name" value="CARDIOLIPIN SYNTHASE"/>
    <property type="match status" value="1"/>
</dbReference>
<evidence type="ECO:0000256" key="10">
    <source>
        <dbReference type="ARBA" id="ARBA00023209"/>
    </source>
</evidence>
<evidence type="ECO:0000256" key="7">
    <source>
        <dbReference type="ARBA" id="ARBA00022989"/>
    </source>
</evidence>
<dbReference type="RefSeq" id="WP_211314942.1">
    <property type="nucleotide sequence ID" value="NZ_QPJY01000007.1"/>
</dbReference>
<evidence type="ECO:0000256" key="9">
    <source>
        <dbReference type="ARBA" id="ARBA00023136"/>
    </source>
</evidence>
<evidence type="ECO:0000256" key="2">
    <source>
        <dbReference type="ARBA" id="ARBA00022475"/>
    </source>
</evidence>
<keyword evidence="7 13" id="KW-1133">Transmembrane helix</keyword>
<feature type="domain" description="PLD phosphodiesterase" evidence="14">
    <location>
        <begin position="224"/>
        <end position="251"/>
    </location>
</feature>